<dbReference type="InterPro" id="IPR020633">
    <property type="entry name" value="Thymidine_kinase_CS"/>
</dbReference>
<dbReference type="InterPro" id="IPR048637">
    <property type="entry name" value="MELK_UBA"/>
</dbReference>
<dbReference type="PROSITE" id="PS00108">
    <property type="entry name" value="PROTEIN_KINASE_ST"/>
    <property type="match status" value="1"/>
</dbReference>
<dbReference type="SMART" id="SM00220">
    <property type="entry name" value="S_TKc"/>
    <property type="match status" value="1"/>
</dbReference>
<dbReference type="Gene3D" id="3.30.60.20">
    <property type="match status" value="1"/>
</dbReference>
<dbReference type="Gene3D" id="3.40.50.300">
    <property type="entry name" value="P-loop containing nucleotide triphosphate hydrolases"/>
    <property type="match status" value="1"/>
</dbReference>
<dbReference type="InterPro" id="IPR001772">
    <property type="entry name" value="KA1_dom"/>
</dbReference>
<evidence type="ECO:0000256" key="5">
    <source>
        <dbReference type="ARBA" id="ARBA00012513"/>
    </source>
</evidence>
<dbReference type="EC" id="2.7.11.1" evidence="5"/>
<keyword evidence="8" id="KW-0723">Serine/threonine-protein kinase</keyword>
<evidence type="ECO:0000256" key="17">
    <source>
        <dbReference type="ARBA" id="ARBA00046642"/>
    </source>
</evidence>
<dbReference type="GO" id="GO:0004797">
    <property type="term" value="F:thymidine kinase activity"/>
    <property type="evidence" value="ECO:0007669"/>
    <property type="project" value="UniProtKB-EC"/>
</dbReference>
<feature type="region of interest" description="Disordered" evidence="21">
    <location>
        <begin position="345"/>
        <end position="372"/>
    </location>
</feature>
<keyword evidence="11" id="KW-0547">Nucleotide-binding</keyword>
<dbReference type="Pfam" id="PF00265">
    <property type="entry name" value="TK"/>
    <property type="match status" value="2"/>
</dbReference>
<dbReference type="PANTHER" id="PTHR24346:SF30">
    <property type="entry name" value="MATERNAL EMBRYONIC LEUCINE ZIPPER KINASE"/>
    <property type="match status" value="1"/>
</dbReference>
<dbReference type="InterPro" id="IPR001267">
    <property type="entry name" value="Thymidine_kinase"/>
</dbReference>
<keyword evidence="16" id="KW-0131">Cell cycle</keyword>
<gene>
    <name evidence="22" type="primary">WBGene00100946</name>
</gene>
<comment type="subcellular location">
    <subcellularLocation>
        <location evidence="1">Cell membrane</location>
        <topology evidence="1">Peripheral membrane protein</topology>
    </subcellularLocation>
</comment>
<dbReference type="GO" id="GO:0005737">
    <property type="term" value="C:cytoplasm"/>
    <property type="evidence" value="ECO:0000318"/>
    <property type="project" value="GO_Central"/>
</dbReference>
<evidence type="ECO:0000256" key="14">
    <source>
        <dbReference type="ARBA" id="ARBA00023121"/>
    </source>
</evidence>
<dbReference type="Pfam" id="PF00069">
    <property type="entry name" value="Pkinase"/>
    <property type="match status" value="1"/>
</dbReference>
<dbReference type="PROSITE" id="PS50032">
    <property type="entry name" value="KA1"/>
    <property type="match status" value="1"/>
</dbReference>
<evidence type="ECO:0000256" key="18">
    <source>
        <dbReference type="ARBA" id="ARBA00047899"/>
    </source>
</evidence>
<keyword evidence="23" id="KW-1185">Reference proteome</keyword>
<evidence type="ECO:0000256" key="1">
    <source>
        <dbReference type="ARBA" id="ARBA00004202"/>
    </source>
</evidence>
<reference evidence="22" key="2">
    <citation type="submission" date="2022-06" db="UniProtKB">
        <authorList>
            <consortium name="EnsemblMetazoa"/>
        </authorList>
    </citation>
    <scope>IDENTIFICATION</scope>
    <source>
        <strain evidence="22">PS312</strain>
    </source>
</reference>
<evidence type="ECO:0000313" key="22">
    <source>
        <dbReference type="EnsemblMetazoa" id="PPA11392.1"/>
    </source>
</evidence>
<keyword evidence="10" id="KW-0808">Transferase</keyword>
<evidence type="ECO:0000313" key="23">
    <source>
        <dbReference type="Proteomes" id="UP000005239"/>
    </source>
</evidence>
<evidence type="ECO:0000256" key="2">
    <source>
        <dbReference type="ARBA" id="ARBA00006234"/>
    </source>
</evidence>
<dbReference type="CDD" id="cd14341">
    <property type="entry name" value="UBA_MELK"/>
    <property type="match status" value="1"/>
</dbReference>
<accession>A0A2A6C486</accession>
<dbReference type="FunFam" id="1.10.510.10:FF:000271">
    <property type="entry name" value="Non-specific serine/threonine protein kinase"/>
    <property type="match status" value="1"/>
</dbReference>
<evidence type="ECO:0000256" key="12">
    <source>
        <dbReference type="ARBA" id="ARBA00022777"/>
    </source>
</evidence>
<keyword evidence="13" id="KW-0067">ATP-binding</keyword>
<keyword evidence="9" id="KW-0237">DNA synthesis</keyword>
<dbReference type="EnsemblMetazoa" id="PPA11392.1">
    <property type="protein sequence ID" value="PPA11392.1"/>
    <property type="gene ID" value="WBGene00100946"/>
</dbReference>
<evidence type="ECO:0000256" key="21">
    <source>
        <dbReference type="SAM" id="MobiDB-lite"/>
    </source>
</evidence>
<dbReference type="GO" id="GO:0005524">
    <property type="term" value="F:ATP binding"/>
    <property type="evidence" value="ECO:0007669"/>
    <property type="project" value="UniProtKB-UniRule"/>
</dbReference>
<dbReference type="SUPFAM" id="SSF52540">
    <property type="entry name" value="P-loop containing nucleoside triphosphate hydrolases"/>
    <property type="match status" value="1"/>
</dbReference>
<comment type="catalytic activity">
    <reaction evidence="19">
        <text>thymidine + ATP = dTMP + ADP + H(+)</text>
        <dbReference type="Rhea" id="RHEA:19129"/>
        <dbReference type="ChEBI" id="CHEBI:15378"/>
        <dbReference type="ChEBI" id="CHEBI:17748"/>
        <dbReference type="ChEBI" id="CHEBI:30616"/>
        <dbReference type="ChEBI" id="CHEBI:63528"/>
        <dbReference type="ChEBI" id="CHEBI:456216"/>
        <dbReference type="EC" id="2.7.1.21"/>
    </reaction>
    <physiologicalReaction direction="left-to-right" evidence="19">
        <dbReference type="Rhea" id="RHEA:19130"/>
    </physiologicalReaction>
</comment>
<feature type="compositionally biased region" description="Basic and acidic residues" evidence="21">
    <location>
        <begin position="917"/>
        <end position="928"/>
    </location>
</feature>
<feature type="compositionally biased region" description="Polar residues" evidence="21">
    <location>
        <begin position="798"/>
        <end position="807"/>
    </location>
</feature>
<evidence type="ECO:0000256" key="3">
    <source>
        <dbReference type="ARBA" id="ARBA00007587"/>
    </source>
</evidence>
<evidence type="ECO:0000256" key="4">
    <source>
        <dbReference type="ARBA" id="ARBA00012118"/>
    </source>
</evidence>
<evidence type="ECO:0000256" key="11">
    <source>
        <dbReference type="ARBA" id="ARBA00022741"/>
    </source>
</evidence>
<keyword evidence="15" id="KW-0472">Membrane</keyword>
<dbReference type="GO" id="GO:0008289">
    <property type="term" value="F:lipid binding"/>
    <property type="evidence" value="ECO:0007669"/>
    <property type="project" value="UniProtKB-KW"/>
</dbReference>
<protein>
    <recommendedName>
        <fullName evidence="6">Thymidine kinase, cytosolic</fullName>
        <ecNumber evidence="4">2.7.1.21</ecNumber>
        <ecNumber evidence="5">2.7.11.1</ecNumber>
    </recommendedName>
</protein>
<evidence type="ECO:0000256" key="7">
    <source>
        <dbReference type="ARBA" id="ARBA00022475"/>
    </source>
</evidence>
<organism evidence="22 23">
    <name type="scientific">Pristionchus pacificus</name>
    <name type="common">Parasitic nematode worm</name>
    <dbReference type="NCBI Taxonomy" id="54126"/>
    <lineage>
        <taxon>Eukaryota</taxon>
        <taxon>Metazoa</taxon>
        <taxon>Ecdysozoa</taxon>
        <taxon>Nematoda</taxon>
        <taxon>Chromadorea</taxon>
        <taxon>Rhabditida</taxon>
        <taxon>Rhabditina</taxon>
        <taxon>Diplogasteromorpha</taxon>
        <taxon>Diplogasteroidea</taxon>
        <taxon>Neodiplogasteridae</taxon>
        <taxon>Pristionchus</taxon>
    </lineage>
</organism>
<dbReference type="InterPro" id="IPR011009">
    <property type="entry name" value="Kinase-like_dom_sf"/>
</dbReference>
<dbReference type="SUPFAM" id="SSF56112">
    <property type="entry name" value="Protein kinase-like (PK-like)"/>
    <property type="match status" value="1"/>
</dbReference>
<dbReference type="CDD" id="cd12198">
    <property type="entry name" value="MELK_C"/>
    <property type="match status" value="1"/>
</dbReference>
<dbReference type="GO" id="GO:0005886">
    <property type="term" value="C:plasma membrane"/>
    <property type="evidence" value="ECO:0007669"/>
    <property type="project" value="UniProtKB-SubCell"/>
</dbReference>
<evidence type="ECO:0000256" key="8">
    <source>
        <dbReference type="ARBA" id="ARBA00022527"/>
    </source>
</evidence>
<feature type="compositionally biased region" description="Polar residues" evidence="21">
    <location>
        <begin position="895"/>
        <end position="910"/>
    </location>
</feature>
<dbReference type="Pfam" id="PF21594">
    <property type="entry name" value="UBA_MELK"/>
    <property type="match status" value="1"/>
</dbReference>
<comment type="catalytic activity">
    <reaction evidence="20">
        <text>L-seryl-[protein] + ATP = O-phospho-L-seryl-[protein] + ADP + H(+)</text>
        <dbReference type="Rhea" id="RHEA:17989"/>
        <dbReference type="Rhea" id="RHEA-COMP:9863"/>
        <dbReference type="Rhea" id="RHEA-COMP:11604"/>
        <dbReference type="ChEBI" id="CHEBI:15378"/>
        <dbReference type="ChEBI" id="CHEBI:29999"/>
        <dbReference type="ChEBI" id="CHEBI:30616"/>
        <dbReference type="ChEBI" id="CHEBI:83421"/>
        <dbReference type="ChEBI" id="CHEBI:456216"/>
        <dbReference type="EC" id="2.7.11.1"/>
    </reaction>
</comment>
<comment type="subunit">
    <text evidence="17">Homotetramer. Tetramerization from dimerization is induced by ATP and increases catalytic efficiency due to a high affinity for thymidine. Tetramerization is inhibited by phosphorylation at Ser-13. Interacts (via the KEN box) with FZR1.</text>
</comment>
<evidence type="ECO:0000256" key="15">
    <source>
        <dbReference type="ARBA" id="ARBA00023136"/>
    </source>
</evidence>
<dbReference type="PROSITE" id="PS00107">
    <property type="entry name" value="PROTEIN_KINASE_ATP"/>
    <property type="match status" value="1"/>
</dbReference>
<dbReference type="InterPro" id="IPR008271">
    <property type="entry name" value="Ser/Thr_kinase_AS"/>
</dbReference>
<dbReference type="EC" id="2.7.1.21" evidence="4"/>
<dbReference type="FunFam" id="3.30.200.20:FF:000003">
    <property type="entry name" value="Non-specific serine/threonine protein kinase"/>
    <property type="match status" value="1"/>
</dbReference>
<keyword evidence="7" id="KW-1003">Cell membrane</keyword>
<feature type="compositionally biased region" description="Pro residues" evidence="21">
    <location>
        <begin position="1224"/>
        <end position="1244"/>
    </location>
</feature>
<evidence type="ECO:0000256" key="19">
    <source>
        <dbReference type="ARBA" id="ARBA00048113"/>
    </source>
</evidence>
<keyword evidence="12" id="KW-0418">Kinase</keyword>
<dbReference type="PROSITE" id="PS50011">
    <property type="entry name" value="PROTEIN_KINASE_DOM"/>
    <property type="match status" value="1"/>
</dbReference>
<dbReference type="SUPFAM" id="SSF103243">
    <property type="entry name" value="KA1-like"/>
    <property type="match status" value="1"/>
</dbReference>
<dbReference type="SUPFAM" id="SSF57716">
    <property type="entry name" value="Glucocorticoid receptor-like (DNA-binding domain)"/>
    <property type="match status" value="1"/>
</dbReference>
<evidence type="ECO:0000256" key="10">
    <source>
        <dbReference type="ARBA" id="ARBA00022679"/>
    </source>
</evidence>
<comment type="similarity">
    <text evidence="3">Belongs to the thymidine kinase family.</text>
</comment>
<dbReference type="Gene3D" id="1.10.510.10">
    <property type="entry name" value="Transferase(Phosphotransferase) domain 1"/>
    <property type="match status" value="1"/>
</dbReference>
<evidence type="ECO:0000256" key="13">
    <source>
        <dbReference type="ARBA" id="ARBA00022840"/>
    </source>
</evidence>
<dbReference type="InterPro" id="IPR017441">
    <property type="entry name" value="Protein_kinase_ATP_BS"/>
</dbReference>
<feature type="region of interest" description="Disordered" evidence="21">
    <location>
        <begin position="798"/>
        <end position="938"/>
    </location>
</feature>
<comment type="similarity">
    <text evidence="2">Belongs to the protein kinase superfamily. CAMK Ser/Thr protein kinase family. SNF1 subfamily.</text>
</comment>
<accession>A0A8R1YD86</accession>
<dbReference type="Gene3D" id="3.30.310.80">
    <property type="entry name" value="Kinase associated domain 1, KA1"/>
    <property type="match status" value="1"/>
</dbReference>
<name>A0A2A6C486_PRIPA</name>
<dbReference type="GO" id="GO:0004674">
    <property type="term" value="F:protein serine/threonine kinase activity"/>
    <property type="evidence" value="ECO:0000318"/>
    <property type="project" value="GO_Central"/>
</dbReference>
<keyword evidence="14" id="KW-0446">Lipid-binding</keyword>
<dbReference type="PANTHER" id="PTHR24346">
    <property type="entry name" value="MAP/MICROTUBULE AFFINITY-REGULATING KINASE"/>
    <property type="match status" value="1"/>
</dbReference>
<evidence type="ECO:0000256" key="20">
    <source>
        <dbReference type="ARBA" id="ARBA00048679"/>
    </source>
</evidence>
<dbReference type="InterPro" id="IPR028375">
    <property type="entry name" value="KA1/Ssp2_C"/>
</dbReference>
<proteinExistence type="inferred from homology"/>
<evidence type="ECO:0000256" key="16">
    <source>
        <dbReference type="ARBA" id="ARBA00023306"/>
    </source>
</evidence>
<feature type="region of interest" description="Disordered" evidence="21">
    <location>
        <begin position="1290"/>
        <end position="1331"/>
    </location>
</feature>
<dbReference type="InterPro" id="IPR000719">
    <property type="entry name" value="Prot_kinase_dom"/>
</dbReference>
<dbReference type="GO" id="GO:0035556">
    <property type="term" value="P:intracellular signal transduction"/>
    <property type="evidence" value="ECO:0000318"/>
    <property type="project" value="GO_Central"/>
</dbReference>
<dbReference type="PROSITE" id="PS00603">
    <property type="entry name" value="TK_CELLULAR_TYPE"/>
    <property type="match status" value="1"/>
</dbReference>
<comment type="catalytic activity">
    <reaction evidence="18">
        <text>L-threonyl-[protein] + ATP = O-phospho-L-threonyl-[protein] + ADP + H(+)</text>
        <dbReference type="Rhea" id="RHEA:46608"/>
        <dbReference type="Rhea" id="RHEA-COMP:11060"/>
        <dbReference type="Rhea" id="RHEA-COMP:11605"/>
        <dbReference type="ChEBI" id="CHEBI:15378"/>
        <dbReference type="ChEBI" id="CHEBI:30013"/>
        <dbReference type="ChEBI" id="CHEBI:30616"/>
        <dbReference type="ChEBI" id="CHEBI:61977"/>
        <dbReference type="ChEBI" id="CHEBI:456216"/>
        <dbReference type="EC" id="2.7.11.1"/>
    </reaction>
</comment>
<dbReference type="GO" id="GO:0071897">
    <property type="term" value="P:DNA biosynthetic process"/>
    <property type="evidence" value="ECO:0007669"/>
    <property type="project" value="UniProtKB-KW"/>
</dbReference>
<dbReference type="InterPro" id="IPR027417">
    <property type="entry name" value="P-loop_NTPase"/>
</dbReference>
<evidence type="ECO:0000256" key="6">
    <source>
        <dbReference type="ARBA" id="ARBA00021150"/>
    </source>
</evidence>
<reference evidence="23" key="1">
    <citation type="journal article" date="2008" name="Nat. Genet.">
        <title>The Pristionchus pacificus genome provides a unique perspective on nematode lifestyle and parasitism.</title>
        <authorList>
            <person name="Dieterich C."/>
            <person name="Clifton S.W."/>
            <person name="Schuster L.N."/>
            <person name="Chinwalla A."/>
            <person name="Delehaunty K."/>
            <person name="Dinkelacker I."/>
            <person name="Fulton L."/>
            <person name="Fulton R."/>
            <person name="Godfrey J."/>
            <person name="Minx P."/>
            <person name="Mitreva M."/>
            <person name="Roeseler W."/>
            <person name="Tian H."/>
            <person name="Witte H."/>
            <person name="Yang S.P."/>
            <person name="Wilson R.K."/>
            <person name="Sommer R.J."/>
        </authorList>
    </citation>
    <scope>NUCLEOTIDE SEQUENCE [LARGE SCALE GENOMIC DNA]</scope>
    <source>
        <strain evidence="23">PS312</strain>
    </source>
</reference>
<sequence>MTRLGSMSAFIGTDIPTDGSWSRKTVSDLLPLVSTPASPLIDCVVTASHPSNLPPFSSLLSPLPFSPTLSPSLVLCPHSLSLPCHSNAAGYLFESKGWSPCEMMLEMRSRGHVSVILGPMFSGKTTELLRLHERHVRAQKKCLLVKYAGDTRYDKDCVATHDRSSLAISGECTRTLHIGPNISIWYENITREILGWVAKKPCPPPKRKFGTGATLKAERLAEVTDKLFDKEIEVVSIDEGQFFDDLEATVAKLALAGKIVYVAALNGDFSKKPFPQIAILMPHADEVTLLKAVCECGCDANFTFRVTTDKKVVVIGGEDSYKAVCRDCYEKSLIERDAFDENVARPSTVESEKRKAKAAPFEENERMGDSSKSSFHSVGSVHSISNPSYDILSGQYLLHDEIGAGGFGKVRLATHLLTGQKCAIKIIDKKAIGEDLPRVKTELDALRTLQHQNICRLYQEIETEEKFFLVMEYCAGGEMFDYIVRKNRLEESETRHFFRQLVQAMAYIHDKGFAHRDLKPENLLLTEDLHLKVIDFGLCAKPDGLFKQLETCCGSPAYAAPELIKGTPYHGNEADIWSMGVLLYALLCGSLPFEDDTMAGLYKKILRGTYPVPEHLTPCSRQLLSRMLQVDPRNRITVQQLLDHPWLNKNYQIKIKWNSIYDSFVDVEVAKEMSWSWHRGLDEMMGLIKEWRFDYLTATYFILLNLKMKGKTFHLPGPKASKHDICNVVNSPTIHASLENNLDRSGLDDDLEGLHLMDGSDGEEERERDVRFASPYSPERRQNVSYAHAILHMPSVMTGRSPQQRIGGSNGRDSDDKRVALPVMGTPAASSKRTTRITDAVMGSEKENRRGTASCRVRGPVRVGPDEDRPKSIYATPQRNPLKGLFSPHSAGRQRASSAERNSTIPSVGSSPAGGSWREDETSCDRTPRSTAKTPRLKQRMFASLERKKEKVINMLTPRKLRQSRSDMPEVVTNEKGMINLSVTSSTEPEQVKEQLVRVFEKHNMKYEVNGWKISGRQKDSMGHSMTVLLEIVYVEALGKVGVRRKRLNGDAFLYKRVCESEQWPQAVYTARSPTPVSRQIGQERVIGNEREFLLWRYCCEARSSTGKVGKGTNTSDTISTREREFIVTNGNGWGHRLDDLRLRRLRRHRSGRTRSSRSHGIIIAMLEYEAIRSLKKWAFIAPFCPLFNALCAGRVTTWIDDRSRDDLIRITDFACDTMSGGPPSLPPSLPPPSLPTHPPPPLPCPLSPQMHPAFLLPESLRGMARTPQYQEAVRQFELTQAAAAATAAAAALQQPQQQPPATPTTKPQIRVKEEPVSPSPQRQTQREATRVSFSLEESLPQTPSPCTYSNGPAFNGLGGFFIIYGFTPARIDPNTGLVVNSLTAPLPPGSQLAYVPPGSPHPLLSPMMSPMMNPMMVPAGLQQNP</sequence>
<evidence type="ECO:0000256" key="9">
    <source>
        <dbReference type="ARBA" id="ARBA00022634"/>
    </source>
</evidence>
<feature type="region of interest" description="Disordered" evidence="21">
    <location>
        <begin position="1220"/>
        <end position="1244"/>
    </location>
</feature>
<dbReference type="Proteomes" id="UP000005239">
    <property type="component" value="Unassembled WGS sequence"/>
</dbReference>